<dbReference type="SUPFAM" id="SSF49503">
    <property type="entry name" value="Cupredoxins"/>
    <property type="match status" value="1"/>
</dbReference>
<keyword evidence="3" id="KW-0472">Membrane</keyword>
<sequence length="165" mass="17618">MGSRMGLIGCLIIVVAIVLQLSGATAETVYTVGDSLGWAVPPNTSYYSTWATTNLQTFLLGDSLEFNWTATHTVAEVSEADYNNCTKVSSVIASPFKFTPPTAGSYYIICTVDDHCEQGQKFSFTVNGSPAEPPTSSASSLSVGALFAIMATTFFLLSIYFSAYL</sequence>
<feature type="domain" description="Phytocyanin" evidence="5">
    <location>
        <begin position="28"/>
        <end position="128"/>
    </location>
</feature>
<evidence type="ECO:0000256" key="1">
    <source>
        <dbReference type="ARBA" id="ARBA00023157"/>
    </source>
</evidence>
<evidence type="ECO:0000259" key="5">
    <source>
        <dbReference type="PROSITE" id="PS51485"/>
    </source>
</evidence>
<dbReference type="InterPro" id="IPR008972">
    <property type="entry name" value="Cupredoxin"/>
</dbReference>
<feature type="transmembrane region" description="Helical" evidence="3">
    <location>
        <begin position="143"/>
        <end position="163"/>
    </location>
</feature>
<keyword evidence="1" id="KW-1015">Disulfide bond</keyword>
<protein>
    <recommendedName>
        <fullName evidence="5">Phytocyanin domain-containing protein</fullName>
    </recommendedName>
</protein>
<keyword evidence="3" id="KW-1133">Transmembrane helix</keyword>
<keyword evidence="4" id="KW-0732">Signal</keyword>
<dbReference type="PANTHER" id="PTHR33021">
    <property type="entry name" value="BLUE COPPER PROTEIN"/>
    <property type="match status" value="1"/>
</dbReference>
<dbReference type="Pfam" id="PF02298">
    <property type="entry name" value="Cu_bind_like"/>
    <property type="match status" value="1"/>
</dbReference>
<evidence type="ECO:0000256" key="4">
    <source>
        <dbReference type="SAM" id="SignalP"/>
    </source>
</evidence>
<dbReference type="GO" id="GO:0005886">
    <property type="term" value="C:plasma membrane"/>
    <property type="evidence" value="ECO:0007669"/>
    <property type="project" value="TreeGrafter"/>
</dbReference>
<reference evidence="6 7" key="1">
    <citation type="submission" date="2019-06" db="EMBL/GenBank/DDBJ databases">
        <title>A chromosomal-level reference genome of Carpinus fangiana (Coryloideae, Betulaceae).</title>
        <authorList>
            <person name="Yang X."/>
            <person name="Wang Z."/>
            <person name="Zhang L."/>
            <person name="Hao G."/>
            <person name="Liu J."/>
            <person name="Yang Y."/>
        </authorList>
    </citation>
    <scope>NUCLEOTIDE SEQUENCE [LARGE SCALE GENOMIC DNA]</scope>
    <source>
        <strain evidence="6">Cfa_2016G</strain>
        <tissue evidence="6">Leaf</tissue>
    </source>
</reference>
<accession>A0A5N6QKI7</accession>
<dbReference type="OrthoDB" id="2015260at2759"/>
<evidence type="ECO:0000256" key="3">
    <source>
        <dbReference type="SAM" id="Phobius"/>
    </source>
</evidence>
<dbReference type="Proteomes" id="UP000327013">
    <property type="component" value="Chromosome 1"/>
</dbReference>
<evidence type="ECO:0000313" key="6">
    <source>
        <dbReference type="EMBL" id="KAE7998904.1"/>
    </source>
</evidence>
<feature type="signal peptide" evidence="4">
    <location>
        <begin position="1"/>
        <end position="26"/>
    </location>
</feature>
<evidence type="ECO:0000256" key="2">
    <source>
        <dbReference type="ARBA" id="ARBA00023180"/>
    </source>
</evidence>
<dbReference type="PROSITE" id="PS51485">
    <property type="entry name" value="PHYTOCYANIN"/>
    <property type="match status" value="1"/>
</dbReference>
<organism evidence="6 7">
    <name type="scientific">Carpinus fangiana</name>
    <dbReference type="NCBI Taxonomy" id="176857"/>
    <lineage>
        <taxon>Eukaryota</taxon>
        <taxon>Viridiplantae</taxon>
        <taxon>Streptophyta</taxon>
        <taxon>Embryophyta</taxon>
        <taxon>Tracheophyta</taxon>
        <taxon>Spermatophyta</taxon>
        <taxon>Magnoliopsida</taxon>
        <taxon>eudicotyledons</taxon>
        <taxon>Gunneridae</taxon>
        <taxon>Pentapetalae</taxon>
        <taxon>rosids</taxon>
        <taxon>fabids</taxon>
        <taxon>Fagales</taxon>
        <taxon>Betulaceae</taxon>
        <taxon>Carpinus</taxon>
    </lineage>
</organism>
<name>A0A5N6QKI7_9ROSI</name>
<keyword evidence="2" id="KW-0325">Glycoprotein</keyword>
<gene>
    <name evidence="6" type="ORF">FH972_003400</name>
</gene>
<proteinExistence type="predicted"/>
<keyword evidence="3" id="KW-0812">Transmembrane</keyword>
<evidence type="ECO:0000313" key="7">
    <source>
        <dbReference type="Proteomes" id="UP000327013"/>
    </source>
</evidence>
<feature type="chain" id="PRO_5024297993" description="Phytocyanin domain-containing protein" evidence="4">
    <location>
        <begin position="27"/>
        <end position="165"/>
    </location>
</feature>
<dbReference type="InterPro" id="IPR003245">
    <property type="entry name" value="Phytocyanin_dom"/>
</dbReference>
<keyword evidence="7" id="KW-1185">Reference proteome</keyword>
<dbReference type="EMBL" id="CM017321">
    <property type="protein sequence ID" value="KAE7998904.1"/>
    <property type="molecule type" value="Genomic_DNA"/>
</dbReference>
<dbReference type="AlphaFoldDB" id="A0A5N6QKI7"/>
<dbReference type="InterPro" id="IPR039391">
    <property type="entry name" value="Phytocyanin-like"/>
</dbReference>
<dbReference type="GO" id="GO:0009055">
    <property type="term" value="F:electron transfer activity"/>
    <property type="evidence" value="ECO:0007669"/>
    <property type="project" value="InterPro"/>
</dbReference>
<dbReference type="FunFam" id="2.60.40.420:FF:000034">
    <property type="entry name" value="Cupredoxin superfamily protein"/>
    <property type="match status" value="1"/>
</dbReference>
<dbReference type="Gene3D" id="2.60.40.420">
    <property type="entry name" value="Cupredoxins - blue copper proteins"/>
    <property type="match status" value="1"/>
</dbReference>
<dbReference type="PANTHER" id="PTHR33021:SF498">
    <property type="entry name" value="UMECYANIN-LIKE"/>
    <property type="match status" value="1"/>
</dbReference>